<reference evidence="2" key="1">
    <citation type="submission" date="2021-01" db="EMBL/GenBank/DDBJ databases">
        <authorList>
            <person name="Corre E."/>
            <person name="Pelletier E."/>
            <person name="Niang G."/>
            <person name="Scheremetjew M."/>
            <person name="Finn R."/>
            <person name="Kale V."/>
            <person name="Holt S."/>
            <person name="Cochrane G."/>
            <person name="Meng A."/>
            <person name="Brown T."/>
            <person name="Cohen L."/>
        </authorList>
    </citation>
    <scope>NUCLEOTIDE SEQUENCE</scope>
    <source>
        <strain evidence="2">CCMP443</strain>
    </source>
</reference>
<sequence length="322" mass="35611">MCGVLVCAWCFGAAEGQSNRTIPYIAGAWELSYTYNELVGPVSNQVANPCKGPFPYTYSWQVYIWQETTVGNGTTVTTGNIRVCRYNLEDCSAKAKRWTIVQGSRKHIREKCPFRPQDEHPNDLAQHPGYMPGGYVKELVPTDKDNRAIDPPSKLWANFHVPTQVPYAYGVFCEQFAWYDISSDTKQTPPYDGAWRYDNETWVVVRDISTCPCFPACADCEERLPGTKIKQVKEDGGACLARYGVTPSQCENVIVGVSGGPAVFPPETTGLELDDFGEPQVCFSYSTLKGRRVKGPDALPEIRSAEWGTIGVPSDNPAPPDA</sequence>
<evidence type="ECO:0000313" key="2">
    <source>
        <dbReference type="EMBL" id="CAD8805427.1"/>
    </source>
</evidence>
<feature type="signal peptide" evidence="1">
    <location>
        <begin position="1"/>
        <end position="16"/>
    </location>
</feature>
<evidence type="ECO:0000256" key="1">
    <source>
        <dbReference type="SAM" id="SignalP"/>
    </source>
</evidence>
<keyword evidence="1" id="KW-0732">Signal</keyword>
<organism evidence="2">
    <name type="scientific">Hemiselmis tepida</name>
    <dbReference type="NCBI Taxonomy" id="464990"/>
    <lineage>
        <taxon>Eukaryota</taxon>
        <taxon>Cryptophyceae</taxon>
        <taxon>Cryptomonadales</taxon>
        <taxon>Hemiselmidaceae</taxon>
        <taxon>Hemiselmis</taxon>
    </lineage>
</organism>
<proteinExistence type="predicted"/>
<feature type="chain" id="PRO_5031320768" evidence="1">
    <location>
        <begin position="17"/>
        <end position="322"/>
    </location>
</feature>
<name>A0A7S0Z614_9CRYP</name>
<protein>
    <submittedName>
        <fullName evidence="2">Uncharacterized protein</fullName>
    </submittedName>
</protein>
<gene>
    <name evidence="2" type="ORF">HTEP1355_LOCUS19106</name>
</gene>
<dbReference type="EMBL" id="HBFN01032973">
    <property type="protein sequence ID" value="CAD8805427.1"/>
    <property type="molecule type" value="Transcribed_RNA"/>
</dbReference>
<dbReference type="AlphaFoldDB" id="A0A7S0Z614"/>
<accession>A0A7S0Z614</accession>